<accession>A0A0P6SRE4</accession>
<name>A0A0P6SRE4_9STRE</name>
<gene>
    <name evidence="2" type="ORF">AKK44_05475</name>
</gene>
<sequence length="283" mass="31965">MNLKDYFPEVREGAFPLTDPEWISIEDGGRYWHFPKTDLSEKEALLLTLGRSALSDASRSVSLWERYLIRRQGNQPEVLERYQFLYLNHQEPLSDDLIAFLTSLLPEVSAVLPMSQTRTAFLLGQADAVELLSLLRPILPTIESDFGLALTIFVGNTWSQLVGAALRDIFEAENQLFSAYLTQKSSGRLLTFSEVMLWSLVVGEGASVLSQTIGQFLQSNAEMASLVRTLWQEQGNLVQTAQRLYIHRNSLQYKIEKFAHQTGLHVKTLDHLAVAYLVMLKGS</sequence>
<feature type="domain" description="PucR C-terminal helix-turn-helix" evidence="1">
    <location>
        <begin position="227"/>
        <end position="278"/>
    </location>
</feature>
<dbReference type="PATRIC" id="fig|119224.3.peg.636"/>
<dbReference type="Pfam" id="PF13556">
    <property type="entry name" value="HTH_30"/>
    <property type="match status" value="1"/>
</dbReference>
<reference evidence="2 3" key="1">
    <citation type="submission" date="2015-08" db="EMBL/GenBank/DDBJ databases">
        <title>Genome sequence of Streptococcus phocae subsp. phocae ATCC 51973T isolated from liver specimen obtained from seal.</title>
        <authorList>
            <person name="Avendano-Herrera R."/>
        </authorList>
    </citation>
    <scope>NUCLEOTIDE SEQUENCE [LARGE SCALE GENOMIC DNA]</scope>
    <source>
        <strain evidence="2 3">ATCC 51973</strain>
    </source>
</reference>
<dbReference type="PANTHER" id="PTHR33744">
    <property type="entry name" value="CARBOHYDRATE DIACID REGULATOR"/>
    <property type="match status" value="1"/>
</dbReference>
<dbReference type="InterPro" id="IPR025736">
    <property type="entry name" value="PucR_C-HTH_dom"/>
</dbReference>
<proteinExistence type="predicted"/>
<dbReference type="STRING" id="119224.AKK44_05475"/>
<dbReference type="InterPro" id="IPR051448">
    <property type="entry name" value="CdaR-like_regulators"/>
</dbReference>
<evidence type="ECO:0000259" key="1">
    <source>
        <dbReference type="Pfam" id="PF13556"/>
    </source>
</evidence>
<dbReference type="Proteomes" id="UP000049578">
    <property type="component" value="Unassembled WGS sequence"/>
</dbReference>
<dbReference type="InterPro" id="IPR009057">
    <property type="entry name" value="Homeodomain-like_sf"/>
</dbReference>
<dbReference type="Gene3D" id="1.10.10.2840">
    <property type="entry name" value="PucR C-terminal helix-turn-helix domain"/>
    <property type="match status" value="1"/>
</dbReference>
<organism evidence="2 3">
    <name type="scientific">Streptococcus phocae</name>
    <dbReference type="NCBI Taxonomy" id="119224"/>
    <lineage>
        <taxon>Bacteria</taxon>
        <taxon>Bacillati</taxon>
        <taxon>Bacillota</taxon>
        <taxon>Bacilli</taxon>
        <taxon>Lactobacillales</taxon>
        <taxon>Streptococcaceae</taxon>
        <taxon>Streptococcus</taxon>
    </lineage>
</organism>
<comment type="caution">
    <text evidence="2">The sequence shown here is derived from an EMBL/GenBank/DDBJ whole genome shotgun (WGS) entry which is preliminary data.</text>
</comment>
<dbReference type="SUPFAM" id="SSF46689">
    <property type="entry name" value="Homeodomain-like"/>
    <property type="match status" value="1"/>
</dbReference>
<keyword evidence="3" id="KW-1185">Reference proteome</keyword>
<evidence type="ECO:0000313" key="3">
    <source>
        <dbReference type="Proteomes" id="UP000049578"/>
    </source>
</evidence>
<dbReference type="PANTHER" id="PTHR33744:SF15">
    <property type="entry name" value="CARBOHYDRATE DIACID REGULATOR"/>
    <property type="match status" value="1"/>
</dbReference>
<protein>
    <submittedName>
        <fullName evidence="2">PucR family transcriptional regulator</fullName>
    </submittedName>
</protein>
<dbReference type="EMBL" id="LHQM01000021">
    <property type="protein sequence ID" value="KPJ22261.1"/>
    <property type="molecule type" value="Genomic_DNA"/>
</dbReference>
<dbReference type="InterPro" id="IPR042070">
    <property type="entry name" value="PucR_C-HTH_sf"/>
</dbReference>
<evidence type="ECO:0000313" key="2">
    <source>
        <dbReference type="EMBL" id="KPJ22261.1"/>
    </source>
</evidence>
<dbReference type="AlphaFoldDB" id="A0A0P6SRE4"/>
<dbReference type="RefSeq" id="WP_054278851.1">
    <property type="nucleotide sequence ID" value="NZ_LHQM01000021.1"/>
</dbReference>